<evidence type="ECO:0000256" key="7">
    <source>
        <dbReference type="SAM" id="Phobius"/>
    </source>
</evidence>
<feature type="transmembrane region" description="Helical" evidence="7">
    <location>
        <begin position="370"/>
        <end position="391"/>
    </location>
</feature>
<feature type="transmembrane region" description="Helical" evidence="7">
    <location>
        <begin position="139"/>
        <end position="160"/>
    </location>
</feature>
<feature type="transmembrane region" description="Helical" evidence="7">
    <location>
        <begin position="499"/>
        <end position="522"/>
    </location>
</feature>
<accession>A0A4S2K9G8</accession>
<dbReference type="GO" id="GO:0008504">
    <property type="term" value="F:monoamine transmembrane transporter activity"/>
    <property type="evidence" value="ECO:0007669"/>
    <property type="project" value="TreeGrafter"/>
</dbReference>
<dbReference type="GO" id="GO:0005337">
    <property type="term" value="F:nucleoside transmembrane transporter activity"/>
    <property type="evidence" value="ECO:0007669"/>
    <property type="project" value="InterPro"/>
</dbReference>
<feature type="transmembrane region" description="Helical" evidence="7">
    <location>
        <begin position="403"/>
        <end position="427"/>
    </location>
</feature>
<evidence type="ECO:0000256" key="4">
    <source>
        <dbReference type="ARBA" id="ARBA00022692"/>
    </source>
</evidence>
<evidence type="ECO:0000313" key="8">
    <source>
        <dbReference type="EMBL" id="TGZ46001.1"/>
    </source>
</evidence>
<dbReference type="Pfam" id="PF01733">
    <property type="entry name" value="Nucleoside_tran"/>
    <property type="match status" value="2"/>
</dbReference>
<sequence>MDENLSRGYVQLGKARGMNEFKFSNGFTHLSPPVDKCNFIYMALILGGIGFLLPYNSFIIAVDYFQARYPGTTVIFDMSVVYIIMAFFAVFANNILVETLSLNTRITFGYLVSFVTLNFVVICEIWWELFGVATSYTINLVAVAIVSLGCTVQQSSFYGYTSMLPSRYTQAVMTGESVAGFWVSINRIITKSLLNDERGNTSMFFILSNMTILLCFVLHQIVRKTDFVQFYITLCQERNRITLEPTEDVGLMDPLDQVGDPSKGQYGVLKIQTSPLGTESASGSADLNAAGQYSAFSFSNPVYEPGAPSGNPPGSAGPTYKVEDVVVMRGAYGTQSTSTPWSGIKTLRIQFKPQYLLGGLLARLEVAKLIFPYMASIGAAYFVTLCLYPGIVSEIISCKFESWMPVILMTAFNASDLLGKVFALIPYEWKRTQLLYFASARVILIPLFLLCAIPRGAPILSGEGYPLLFSWLLGLTNGIVGSIPMIQAPSKVPEEHRELAGNIMTLSYITGLTIGSLLAYMMDACLGPSVQVKDVCLKMAKVQAGQTSTTALANITSSVLTTAISSTLPIVERTTVVPKPKTTDILATILMSTLLSNSTVSLLNDGGLLDASTTALPKILVNATSASNAILQH</sequence>
<evidence type="ECO:0000256" key="5">
    <source>
        <dbReference type="ARBA" id="ARBA00022989"/>
    </source>
</evidence>
<dbReference type="Proteomes" id="UP000310200">
    <property type="component" value="Unassembled WGS sequence"/>
</dbReference>
<feature type="transmembrane region" description="Helical" evidence="7">
    <location>
        <begin position="74"/>
        <end position="96"/>
    </location>
</feature>
<keyword evidence="4 7" id="KW-0812">Transmembrane</keyword>
<keyword evidence="6 7" id="KW-0472">Membrane</keyword>
<organism evidence="8 9">
    <name type="scientific">Temnothorax longispinosus</name>
    <dbReference type="NCBI Taxonomy" id="300112"/>
    <lineage>
        <taxon>Eukaryota</taxon>
        <taxon>Metazoa</taxon>
        <taxon>Ecdysozoa</taxon>
        <taxon>Arthropoda</taxon>
        <taxon>Hexapoda</taxon>
        <taxon>Insecta</taxon>
        <taxon>Pterygota</taxon>
        <taxon>Neoptera</taxon>
        <taxon>Endopterygota</taxon>
        <taxon>Hymenoptera</taxon>
        <taxon>Apocrita</taxon>
        <taxon>Aculeata</taxon>
        <taxon>Formicoidea</taxon>
        <taxon>Formicidae</taxon>
        <taxon>Myrmicinae</taxon>
        <taxon>Temnothorax</taxon>
    </lineage>
</organism>
<evidence type="ECO:0000256" key="2">
    <source>
        <dbReference type="ARBA" id="ARBA00007965"/>
    </source>
</evidence>
<protein>
    <submittedName>
        <fullName evidence="8">Equilibrative nucleoside transporter 4</fullName>
    </submittedName>
</protein>
<evidence type="ECO:0000313" key="9">
    <source>
        <dbReference type="Proteomes" id="UP000310200"/>
    </source>
</evidence>
<feature type="transmembrane region" description="Helical" evidence="7">
    <location>
        <begin position="468"/>
        <end position="487"/>
    </location>
</feature>
<keyword evidence="5 7" id="KW-1133">Transmembrane helix</keyword>
<dbReference type="PANTHER" id="PTHR10332">
    <property type="entry name" value="EQUILIBRATIVE NUCLEOSIDE TRANSPORTER"/>
    <property type="match status" value="1"/>
</dbReference>
<keyword evidence="9" id="KW-1185">Reference proteome</keyword>
<evidence type="ECO:0000256" key="1">
    <source>
        <dbReference type="ARBA" id="ARBA00004141"/>
    </source>
</evidence>
<feature type="transmembrane region" description="Helical" evidence="7">
    <location>
        <begin position="203"/>
        <end position="222"/>
    </location>
</feature>
<evidence type="ECO:0000256" key="6">
    <source>
        <dbReference type="ARBA" id="ARBA00023136"/>
    </source>
</evidence>
<dbReference type="EMBL" id="QBLH01003003">
    <property type="protein sequence ID" value="TGZ46001.1"/>
    <property type="molecule type" value="Genomic_DNA"/>
</dbReference>
<feature type="transmembrane region" description="Helical" evidence="7">
    <location>
        <begin position="39"/>
        <end position="62"/>
    </location>
</feature>
<gene>
    <name evidence="8" type="ORF">DBV15_08809</name>
</gene>
<feature type="transmembrane region" description="Helical" evidence="7">
    <location>
        <begin position="108"/>
        <end position="127"/>
    </location>
</feature>
<dbReference type="GO" id="GO:0005886">
    <property type="term" value="C:plasma membrane"/>
    <property type="evidence" value="ECO:0007669"/>
    <property type="project" value="TreeGrafter"/>
</dbReference>
<dbReference type="AlphaFoldDB" id="A0A4S2K9G8"/>
<keyword evidence="3" id="KW-0813">Transport</keyword>
<dbReference type="InterPro" id="IPR002259">
    <property type="entry name" value="Eqnu_transpt"/>
</dbReference>
<reference evidence="8 9" key="1">
    <citation type="journal article" date="2019" name="Philos. Trans. R. Soc. Lond., B, Biol. Sci.">
        <title>Ant behaviour and brain gene expression of defending hosts depend on the ecological success of the intruding social parasite.</title>
        <authorList>
            <person name="Kaur R."/>
            <person name="Stoldt M."/>
            <person name="Jongepier E."/>
            <person name="Feldmeyer B."/>
            <person name="Menzel F."/>
            <person name="Bornberg-Bauer E."/>
            <person name="Foitzik S."/>
        </authorList>
    </citation>
    <scope>NUCLEOTIDE SEQUENCE [LARGE SCALE GENOMIC DNA]</scope>
    <source>
        <tissue evidence="8">Whole body</tissue>
    </source>
</reference>
<comment type="caution">
    <text evidence="8">The sequence shown here is derived from an EMBL/GenBank/DDBJ whole genome shotgun (WGS) entry which is preliminary data.</text>
</comment>
<name>A0A4S2K9G8_9HYME</name>
<feature type="transmembrane region" description="Helical" evidence="7">
    <location>
        <begin position="434"/>
        <end position="456"/>
    </location>
</feature>
<proteinExistence type="inferred from homology"/>
<comment type="subcellular location">
    <subcellularLocation>
        <location evidence="1">Membrane</location>
        <topology evidence="1">Multi-pass membrane protein</topology>
    </subcellularLocation>
</comment>
<evidence type="ECO:0000256" key="3">
    <source>
        <dbReference type="ARBA" id="ARBA00022448"/>
    </source>
</evidence>
<dbReference type="PANTHER" id="PTHR10332:SF10">
    <property type="entry name" value="EQUILIBRATIVE NUCLEOSIDE TRANSPORTER 4"/>
    <property type="match status" value="1"/>
</dbReference>
<comment type="similarity">
    <text evidence="2">Belongs to the SLC29A/ENT transporter (TC 2.A.57) family.</text>
</comment>